<dbReference type="Gene3D" id="1.10.10.10">
    <property type="entry name" value="Winged helix-like DNA-binding domain superfamily/Winged helix DNA-binding domain"/>
    <property type="match status" value="1"/>
</dbReference>
<feature type="domain" description="HTH luxR-type" evidence="4">
    <location>
        <begin position="1"/>
        <end position="44"/>
    </location>
</feature>
<dbReference type="InterPro" id="IPR036388">
    <property type="entry name" value="WH-like_DNA-bd_sf"/>
</dbReference>
<organism evidence="5 6">
    <name type="scientific">Streptomyces ipomoeae 91-03</name>
    <dbReference type="NCBI Taxonomy" id="698759"/>
    <lineage>
        <taxon>Bacteria</taxon>
        <taxon>Bacillati</taxon>
        <taxon>Actinomycetota</taxon>
        <taxon>Actinomycetes</taxon>
        <taxon>Kitasatosporales</taxon>
        <taxon>Streptomycetaceae</taxon>
        <taxon>Streptomyces</taxon>
    </lineage>
</organism>
<dbReference type="PROSITE" id="PS50043">
    <property type="entry name" value="HTH_LUXR_2"/>
    <property type="match status" value="1"/>
</dbReference>
<keyword evidence="1" id="KW-0805">Transcription regulation</keyword>
<keyword evidence="2" id="KW-0238">DNA-binding</keyword>
<dbReference type="GO" id="GO:0003677">
    <property type="term" value="F:DNA binding"/>
    <property type="evidence" value="ECO:0007669"/>
    <property type="project" value="UniProtKB-KW"/>
</dbReference>
<evidence type="ECO:0000256" key="1">
    <source>
        <dbReference type="ARBA" id="ARBA00023015"/>
    </source>
</evidence>
<evidence type="ECO:0000313" key="5">
    <source>
        <dbReference type="EMBL" id="EKX61679.1"/>
    </source>
</evidence>
<sequence length="53" mass="5771">MTSPAIAERLFLSPRTVETHLSRIYRKTGVTSRAALTALQVRDELGVSGGRAE</sequence>
<dbReference type="InterPro" id="IPR000792">
    <property type="entry name" value="Tscrpt_reg_LuxR_C"/>
</dbReference>
<dbReference type="SUPFAM" id="SSF46894">
    <property type="entry name" value="C-terminal effector domain of the bipartite response regulators"/>
    <property type="match status" value="1"/>
</dbReference>
<keyword evidence="6" id="KW-1185">Reference proteome</keyword>
<dbReference type="InterPro" id="IPR016032">
    <property type="entry name" value="Sig_transdc_resp-reg_C-effctor"/>
</dbReference>
<accession>L1KMA1</accession>
<dbReference type="PANTHER" id="PTHR44688:SF16">
    <property type="entry name" value="DNA-BINDING TRANSCRIPTIONAL ACTIVATOR DEVR_DOSR"/>
    <property type="match status" value="1"/>
</dbReference>
<proteinExistence type="predicted"/>
<dbReference type="SMART" id="SM00421">
    <property type="entry name" value="HTH_LUXR"/>
    <property type="match status" value="1"/>
</dbReference>
<name>L1KMA1_9ACTN</name>
<comment type="caution">
    <text evidence="5">The sequence shown here is derived from an EMBL/GenBank/DDBJ whole genome shotgun (WGS) entry which is preliminary data.</text>
</comment>
<dbReference type="EMBL" id="AEJC01000572">
    <property type="protein sequence ID" value="EKX61679.1"/>
    <property type="molecule type" value="Genomic_DNA"/>
</dbReference>
<evidence type="ECO:0000313" key="6">
    <source>
        <dbReference type="Proteomes" id="UP000010411"/>
    </source>
</evidence>
<dbReference type="PATRIC" id="fig|698759.3.peg.7596"/>
<reference evidence="5 6" key="1">
    <citation type="submission" date="2012-11" db="EMBL/GenBank/DDBJ databases">
        <authorList>
            <person name="Huguet-Tapia J.C."/>
            <person name="Durkin A.S."/>
            <person name="Pettis G.S."/>
            <person name="Badger J.H."/>
        </authorList>
    </citation>
    <scope>NUCLEOTIDE SEQUENCE [LARGE SCALE GENOMIC DNA]</scope>
    <source>
        <strain evidence="5 6">91-03</strain>
    </source>
</reference>
<dbReference type="PANTHER" id="PTHR44688">
    <property type="entry name" value="DNA-BINDING TRANSCRIPTIONAL ACTIVATOR DEVR_DOSR"/>
    <property type="match status" value="1"/>
</dbReference>
<dbReference type="Proteomes" id="UP000010411">
    <property type="component" value="Unassembled WGS sequence"/>
</dbReference>
<dbReference type="GO" id="GO:0006355">
    <property type="term" value="P:regulation of DNA-templated transcription"/>
    <property type="evidence" value="ECO:0007669"/>
    <property type="project" value="InterPro"/>
</dbReference>
<dbReference type="CDD" id="cd06170">
    <property type="entry name" value="LuxR_C_like"/>
    <property type="match status" value="1"/>
</dbReference>
<dbReference type="Pfam" id="PF00196">
    <property type="entry name" value="GerE"/>
    <property type="match status" value="1"/>
</dbReference>
<gene>
    <name evidence="5" type="ORF">STRIP9103_00526</name>
</gene>
<protein>
    <submittedName>
        <fullName evidence="5">Transcriptional regulator, LuxR family</fullName>
    </submittedName>
</protein>
<evidence type="ECO:0000256" key="2">
    <source>
        <dbReference type="ARBA" id="ARBA00023125"/>
    </source>
</evidence>
<evidence type="ECO:0000259" key="4">
    <source>
        <dbReference type="PROSITE" id="PS50043"/>
    </source>
</evidence>
<dbReference type="AlphaFoldDB" id="L1KMA1"/>
<evidence type="ECO:0000256" key="3">
    <source>
        <dbReference type="ARBA" id="ARBA00023163"/>
    </source>
</evidence>
<keyword evidence="3" id="KW-0804">Transcription</keyword>